<dbReference type="InterPro" id="IPR023614">
    <property type="entry name" value="Porin_dom_sf"/>
</dbReference>
<dbReference type="InterPro" id="IPR011486">
    <property type="entry name" value="BBP2"/>
</dbReference>
<accession>A0A254TD72</accession>
<proteinExistence type="predicted"/>
<dbReference type="Gene3D" id="2.40.160.10">
    <property type="entry name" value="Porin"/>
    <property type="match status" value="1"/>
</dbReference>
<dbReference type="Pfam" id="PF07642">
    <property type="entry name" value="BBP2"/>
    <property type="match status" value="1"/>
</dbReference>
<comment type="caution">
    <text evidence="2">The sequence shown here is derived from an EMBL/GenBank/DDBJ whole genome shotgun (WGS) entry which is preliminary data.</text>
</comment>
<keyword evidence="3" id="KW-1185">Reference proteome</keyword>
<dbReference type="SUPFAM" id="SSF56935">
    <property type="entry name" value="Porins"/>
    <property type="match status" value="1"/>
</dbReference>
<reference evidence="2 3" key="1">
    <citation type="submission" date="2016-02" db="EMBL/GenBank/DDBJ databases">
        <authorList>
            <person name="Wen L."/>
            <person name="He K."/>
            <person name="Yang H."/>
        </authorList>
    </citation>
    <scope>NUCLEOTIDE SEQUENCE [LARGE SCALE GENOMIC DNA]</scope>
    <source>
        <strain evidence="2 3">TSA40</strain>
    </source>
</reference>
<protein>
    <recommendedName>
        <fullName evidence="4">Porin</fullName>
    </recommendedName>
</protein>
<evidence type="ECO:0008006" key="4">
    <source>
        <dbReference type="Google" id="ProtNLM"/>
    </source>
</evidence>
<dbReference type="EMBL" id="LSTO01000001">
    <property type="protein sequence ID" value="OWW19262.1"/>
    <property type="molecule type" value="Genomic_DNA"/>
</dbReference>
<sequence>MFRTFHGAVLCIATGLATSALTVQAQALAEPTAEGYLYRELFGDGLERDYGIKIDGYMQAGIGYNDKSTAAMRAAGNSNFPVAPGDEGFKLEDLHLHLKKPLKTNILPRISPLPGPMPQDVSFGMEIDLLYGRSGQPAAMFGIDKEWGINRPGNTDPKTAALNRQNFLAVPQFFVQAFFPVWNGIAVTAGRFGAGIGYEIAPQHRPTPNVFYTRSYAYVSQPQQVFGLLGSMNLVQSRSSLVSAEVGVVNGWQNLKDNNDTKSLMGAIRWRSADMKQAVNYAFITGNEQTKPGEMPQAPVSMITSPRGQNRQHHSINGYLEIGKGWSAAGELVYGSQDGDGRPDTVHLLSGPRFSGAKYAGANGILSYRLTDRVKTNLRLEHFRARDGFGLFPLTAVKSDFNAMTFGLNYQLNKYVSIRPEVRHDWQSHNNGAKAFGAGTAEKQTTIAEDVVIRF</sequence>
<evidence type="ECO:0000256" key="1">
    <source>
        <dbReference type="SAM" id="SignalP"/>
    </source>
</evidence>
<dbReference type="Proteomes" id="UP000197535">
    <property type="component" value="Unassembled WGS sequence"/>
</dbReference>
<dbReference type="OrthoDB" id="9775763at2"/>
<feature type="signal peptide" evidence="1">
    <location>
        <begin position="1"/>
        <end position="25"/>
    </location>
</feature>
<name>A0A254TD72_9BURK</name>
<feature type="chain" id="PRO_5013123863" description="Porin" evidence="1">
    <location>
        <begin position="26"/>
        <end position="455"/>
    </location>
</feature>
<keyword evidence="1" id="KW-0732">Signal</keyword>
<dbReference type="RefSeq" id="WP_088706178.1">
    <property type="nucleotide sequence ID" value="NZ_LSTO01000001.1"/>
</dbReference>
<evidence type="ECO:0000313" key="2">
    <source>
        <dbReference type="EMBL" id="OWW19262.1"/>
    </source>
</evidence>
<dbReference type="AlphaFoldDB" id="A0A254TD72"/>
<evidence type="ECO:0000313" key="3">
    <source>
        <dbReference type="Proteomes" id="UP000197535"/>
    </source>
</evidence>
<gene>
    <name evidence="2" type="ORF">AYR66_06855</name>
</gene>
<organism evidence="2 3">
    <name type="scientific">Noviherbaspirillum denitrificans</name>
    <dbReference type="NCBI Taxonomy" id="1968433"/>
    <lineage>
        <taxon>Bacteria</taxon>
        <taxon>Pseudomonadati</taxon>
        <taxon>Pseudomonadota</taxon>
        <taxon>Betaproteobacteria</taxon>
        <taxon>Burkholderiales</taxon>
        <taxon>Oxalobacteraceae</taxon>
        <taxon>Noviherbaspirillum</taxon>
    </lineage>
</organism>